<feature type="transmembrane region" description="Helical" evidence="7">
    <location>
        <begin position="199"/>
        <end position="218"/>
    </location>
</feature>
<evidence type="ECO:0000313" key="9">
    <source>
        <dbReference type="Proteomes" id="UP001634393"/>
    </source>
</evidence>
<comment type="similarity">
    <text evidence="2">Belongs to the major facilitator superfamily. Proton-dependent oligopeptide transporter (POT/PTR) (TC 2.A.17) family.</text>
</comment>
<dbReference type="Gene3D" id="1.20.1250.20">
    <property type="entry name" value="MFS general substrate transporter like domains"/>
    <property type="match status" value="1"/>
</dbReference>
<feature type="transmembrane region" description="Helical" evidence="7">
    <location>
        <begin position="118"/>
        <end position="135"/>
    </location>
</feature>
<proteinExistence type="inferred from homology"/>
<feature type="transmembrane region" description="Helical" evidence="7">
    <location>
        <begin position="305"/>
        <end position="325"/>
    </location>
</feature>
<evidence type="ECO:0000256" key="1">
    <source>
        <dbReference type="ARBA" id="ARBA00004141"/>
    </source>
</evidence>
<keyword evidence="4 7" id="KW-1133">Transmembrane helix</keyword>
<dbReference type="Proteomes" id="UP001634393">
    <property type="component" value="Unassembled WGS sequence"/>
</dbReference>
<feature type="transmembrane region" description="Helical" evidence="7">
    <location>
        <begin position="345"/>
        <end position="367"/>
    </location>
</feature>
<dbReference type="SUPFAM" id="SSF103473">
    <property type="entry name" value="MFS general substrate transporter"/>
    <property type="match status" value="1"/>
</dbReference>
<gene>
    <name evidence="8" type="ORF">ACJIZ3_023233</name>
</gene>
<comment type="caution">
    <text evidence="8">The sequence shown here is derived from an EMBL/GenBank/DDBJ whole genome shotgun (WGS) entry which is preliminary data.</text>
</comment>
<reference evidence="8 9" key="1">
    <citation type="submission" date="2024-12" db="EMBL/GenBank/DDBJ databases">
        <title>The unique morphological basis and parallel evolutionary history of personate flowers in Penstemon.</title>
        <authorList>
            <person name="Depatie T.H."/>
            <person name="Wessinger C.A."/>
        </authorList>
    </citation>
    <scope>NUCLEOTIDE SEQUENCE [LARGE SCALE GENOMIC DNA]</scope>
    <source>
        <strain evidence="8">WTNN_2</strain>
        <tissue evidence="8">Leaf</tissue>
    </source>
</reference>
<protein>
    <submittedName>
        <fullName evidence="8">Uncharacterized protein</fullName>
    </submittedName>
</protein>
<accession>A0ABD3TQQ8</accession>
<feature type="transmembrane region" description="Helical" evidence="7">
    <location>
        <begin position="21"/>
        <end position="50"/>
    </location>
</feature>
<dbReference type="GO" id="GO:0016020">
    <property type="term" value="C:membrane"/>
    <property type="evidence" value="ECO:0007669"/>
    <property type="project" value="UniProtKB-SubCell"/>
</dbReference>
<dbReference type="EMBL" id="JBJXBP010000003">
    <property type="protein sequence ID" value="KAL3838642.1"/>
    <property type="molecule type" value="Genomic_DNA"/>
</dbReference>
<evidence type="ECO:0000256" key="4">
    <source>
        <dbReference type="ARBA" id="ARBA00022989"/>
    </source>
</evidence>
<feature type="transmembrane region" description="Helical" evidence="7">
    <location>
        <begin position="459"/>
        <end position="480"/>
    </location>
</feature>
<evidence type="ECO:0000256" key="3">
    <source>
        <dbReference type="ARBA" id="ARBA00022692"/>
    </source>
</evidence>
<dbReference type="InterPro" id="IPR036259">
    <property type="entry name" value="MFS_trans_sf"/>
</dbReference>
<feature type="transmembrane region" description="Helical" evidence="7">
    <location>
        <begin position="418"/>
        <end position="438"/>
    </location>
</feature>
<evidence type="ECO:0000313" key="8">
    <source>
        <dbReference type="EMBL" id="KAL3838642.1"/>
    </source>
</evidence>
<organism evidence="8 9">
    <name type="scientific">Penstemon smallii</name>
    <dbReference type="NCBI Taxonomy" id="265156"/>
    <lineage>
        <taxon>Eukaryota</taxon>
        <taxon>Viridiplantae</taxon>
        <taxon>Streptophyta</taxon>
        <taxon>Embryophyta</taxon>
        <taxon>Tracheophyta</taxon>
        <taxon>Spermatophyta</taxon>
        <taxon>Magnoliopsida</taxon>
        <taxon>eudicotyledons</taxon>
        <taxon>Gunneridae</taxon>
        <taxon>Pentapetalae</taxon>
        <taxon>asterids</taxon>
        <taxon>lamiids</taxon>
        <taxon>Lamiales</taxon>
        <taxon>Plantaginaceae</taxon>
        <taxon>Cheloneae</taxon>
        <taxon>Penstemon</taxon>
    </lineage>
</organism>
<comment type="similarity">
    <text evidence="6">Belongs to the major facilitator superfamily. Phosphate:H(+) symporter (TC 2.A.1.9) family.</text>
</comment>
<keyword evidence="9" id="KW-1185">Reference proteome</keyword>
<evidence type="ECO:0000256" key="2">
    <source>
        <dbReference type="ARBA" id="ARBA00005982"/>
    </source>
</evidence>
<evidence type="ECO:0000256" key="7">
    <source>
        <dbReference type="SAM" id="Phobius"/>
    </source>
</evidence>
<feature type="transmembrane region" description="Helical" evidence="7">
    <location>
        <begin position="492"/>
        <end position="510"/>
    </location>
</feature>
<dbReference type="PANTHER" id="PTHR11654">
    <property type="entry name" value="OLIGOPEPTIDE TRANSPORTER-RELATED"/>
    <property type="match status" value="1"/>
</dbReference>
<name>A0ABD3TQQ8_9LAMI</name>
<evidence type="ECO:0000256" key="5">
    <source>
        <dbReference type="ARBA" id="ARBA00023136"/>
    </source>
</evidence>
<feature type="transmembrane region" description="Helical" evidence="7">
    <location>
        <begin position="379"/>
        <end position="398"/>
    </location>
</feature>
<keyword evidence="5 7" id="KW-0472">Membrane</keyword>
<keyword evidence="3 7" id="KW-0812">Transmembrane</keyword>
<dbReference type="AlphaFoldDB" id="A0ABD3TQQ8"/>
<dbReference type="Pfam" id="PF00854">
    <property type="entry name" value="PTR2"/>
    <property type="match status" value="1"/>
</dbReference>
<comment type="subcellular location">
    <subcellularLocation>
        <location evidence="1">Membrane</location>
        <topology evidence="1">Multi-pass membrane protein</topology>
    </subcellularLocation>
</comment>
<dbReference type="InterPro" id="IPR000109">
    <property type="entry name" value="POT_fam"/>
</dbReference>
<sequence>MKNIIIARWLEKINQAAKYYLVFYKSIPFISVLILVHSWIEYGVIAAIITHLTDDWLHLPKAASIVNVHDGVTAVFVPVVAYASDAYLGPFTAVVCTNVAFIFGLGLLFFSAWRLKTIELQLLYIALLLIALGRAGRDISLKEFLADQFRKEGHSGHSELDEERIQSRRKVWWRSSYILGIGVSVFVLTKASWVKLSNIATIALAVAFTIFIGGIPFFEYKKPTKSGSLNKVVRVLYAAILKRHLSHNNLSSENDHPPILHVPMLSWLDKASIVEPSLSLEEQEKKARLCTVEEVQEVKLLLKMIPLWTTFLVYGLLQATGNTFFFEQVGYMDNSLGKLVHHIPIITFVIIKSATSFIVTRFCDLFLFLTNNEIPRHVMLIRIGIGMAISPLCCVIAWRIEDYRKHQSSKMDISISVFWLVPQFFLLGFMEGLVFAGLEEFFYAQVPKSMKLYGPSFTQFALSIGNFLGLPLILIFRGLFTDDLDTSKLGEYYAILGCVCFVNLVFYCYVAPSYVKGERPPDPEVEELIEQMKAGEELAREERSQIELSGGNM</sequence>
<evidence type="ECO:0000256" key="6">
    <source>
        <dbReference type="ARBA" id="ARBA00044504"/>
    </source>
</evidence>
<feature type="transmembrane region" description="Helical" evidence="7">
    <location>
        <begin position="171"/>
        <end position="193"/>
    </location>
</feature>
<feature type="transmembrane region" description="Helical" evidence="7">
    <location>
        <begin position="91"/>
        <end position="112"/>
    </location>
</feature>